<evidence type="ECO:0000313" key="2">
    <source>
        <dbReference type="Proteomes" id="UP001489719"/>
    </source>
</evidence>
<name>A0ACC3TVP6_9ASCO</name>
<keyword evidence="1" id="KW-0489">Methyltransferase</keyword>
<sequence>MSLFAIEGWSVSAPIETQATGAQKSTGSVHDNGKKTTTTKKRRNKKPAGGNSKENRTATINNEKVSSDDLQKLFELQFRKDVAKRNDPVTKSEKEKDAKVEVARQEKTGSLKRKRDSKKHSKSEMKVDEAAKLKSKPSDVAANESRSFVASKPAPKLTPLQQKMKEKLAGSRFRWINEKLYTVSSDEAKKLLKDQPDLYREYHEGFRQQIQSWPENPVNIYVERVNELSKSKLPPPKGLPRDKDGTTYIADMGCGDAELSLKVSDQYSGNSNRKQKKTGRGKIVVHSFDLSKTNERVTVADIKNVPLPDSSVHIVVFCLSLMGTNFLDFVKEANRILKPRGQLWISEIKSRFSDNDGASFINAINAHGFVHTETDTSNLMFIRFDFFKPFSEKREARAVAEGSKAPSKKKLKFIEHDSELEDERVKSNEPLLKPCLYKKR</sequence>
<proteinExistence type="predicted"/>
<protein>
    <submittedName>
        <fullName evidence="1">Methyltransferase-domain-containing protein</fullName>
    </submittedName>
</protein>
<keyword evidence="2" id="KW-1185">Reference proteome</keyword>
<organism evidence="1 2">
    <name type="scientific">Lipomyces orientalis</name>
    <dbReference type="NCBI Taxonomy" id="1233043"/>
    <lineage>
        <taxon>Eukaryota</taxon>
        <taxon>Fungi</taxon>
        <taxon>Dikarya</taxon>
        <taxon>Ascomycota</taxon>
        <taxon>Saccharomycotina</taxon>
        <taxon>Lipomycetes</taxon>
        <taxon>Lipomycetales</taxon>
        <taxon>Lipomycetaceae</taxon>
        <taxon>Lipomyces</taxon>
    </lineage>
</organism>
<evidence type="ECO:0000313" key="1">
    <source>
        <dbReference type="EMBL" id="KAK9324972.1"/>
    </source>
</evidence>
<comment type="caution">
    <text evidence="1">The sequence shown here is derived from an EMBL/GenBank/DDBJ whole genome shotgun (WGS) entry which is preliminary data.</text>
</comment>
<accession>A0ACC3TVP6</accession>
<dbReference type="EMBL" id="MU970044">
    <property type="protein sequence ID" value="KAK9324972.1"/>
    <property type="molecule type" value="Genomic_DNA"/>
</dbReference>
<dbReference type="Proteomes" id="UP001489719">
    <property type="component" value="Unassembled WGS sequence"/>
</dbReference>
<keyword evidence="1" id="KW-0808">Transferase</keyword>
<gene>
    <name evidence="1" type="ORF">V1517DRAFT_315633</name>
</gene>
<reference evidence="2" key="1">
    <citation type="journal article" date="2024" name="Front. Bioeng. Biotechnol.">
        <title>Genome-scale model development and genomic sequencing of the oleaginous clade Lipomyces.</title>
        <authorList>
            <person name="Czajka J.J."/>
            <person name="Han Y."/>
            <person name="Kim J."/>
            <person name="Mondo S.J."/>
            <person name="Hofstad B.A."/>
            <person name="Robles A."/>
            <person name="Haridas S."/>
            <person name="Riley R."/>
            <person name="LaButti K."/>
            <person name="Pangilinan J."/>
            <person name="Andreopoulos W."/>
            <person name="Lipzen A."/>
            <person name="Yan J."/>
            <person name="Wang M."/>
            <person name="Ng V."/>
            <person name="Grigoriev I.V."/>
            <person name="Spatafora J.W."/>
            <person name="Magnuson J.K."/>
            <person name="Baker S.E."/>
            <person name="Pomraning K.R."/>
        </authorList>
    </citation>
    <scope>NUCLEOTIDE SEQUENCE [LARGE SCALE GENOMIC DNA]</scope>
    <source>
        <strain evidence="2">CBS 10300</strain>
    </source>
</reference>